<feature type="binding site" evidence="5">
    <location>
        <begin position="247"/>
        <end position="249"/>
    </location>
    <ligand>
        <name>NAD(+)</name>
        <dbReference type="ChEBI" id="CHEBI:57540"/>
    </ligand>
</feature>
<evidence type="ECO:0000259" key="9">
    <source>
        <dbReference type="PROSITE" id="PS51371"/>
    </source>
</evidence>
<evidence type="ECO:0000256" key="8">
    <source>
        <dbReference type="RuleBase" id="RU003927"/>
    </source>
</evidence>
<dbReference type="SUPFAM" id="SSF51412">
    <property type="entry name" value="Inosine monophosphate dehydrogenase (IMPDH)"/>
    <property type="match status" value="1"/>
</dbReference>
<evidence type="ECO:0000313" key="10">
    <source>
        <dbReference type="EMBL" id="OGY17851.1"/>
    </source>
</evidence>
<dbReference type="Proteomes" id="UP000179233">
    <property type="component" value="Unassembled WGS sequence"/>
</dbReference>
<accession>A0A1G1VR26</accession>
<gene>
    <name evidence="10" type="ORF">A2786_00835</name>
</gene>
<feature type="domain" description="CBS" evidence="9">
    <location>
        <begin position="152"/>
        <end position="210"/>
    </location>
</feature>
<dbReference type="PIRSF" id="PIRSF000130">
    <property type="entry name" value="IMPDH"/>
    <property type="match status" value="1"/>
</dbReference>
<keyword evidence="6" id="KW-0630">Potassium</keyword>
<feature type="domain" description="CBS" evidence="9">
    <location>
        <begin position="92"/>
        <end position="148"/>
    </location>
</feature>
<evidence type="ECO:0000256" key="5">
    <source>
        <dbReference type="PIRSR" id="PIRSR000130-3"/>
    </source>
</evidence>
<dbReference type="CDD" id="cd04601">
    <property type="entry name" value="CBS_pair_IMPDH"/>
    <property type="match status" value="1"/>
</dbReference>
<evidence type="ECO:0000313" key="11">
    <source>
        <dbReference type="Proteomes" id="UP000179233"/>
    </source>
</evidence>
<dbReference type="PANTHER" id="PTHR11911:SF111">
    <property type="entry name" value="INOSINE-5'-MONOPHOSPHATE DEHYDROGENASE"/>
    <property type="match status" value="1"/>
</dbReference>
<keyword evidence="5" id="KW-0520">NAD</keyword>
<dbReference type="Pfam" id="PF00478">
    <property type="entry name" value="IMPDH"/>
    <property type="match status" value="1"/>
</dbReference>
<dbReference type="FunFam" id="3.20.20.70:FF:000424">
    <property type="entry name" value="Inosine-5'-monophosphate dehydrogenase 2"/>
    <property type="match status" value="1"/>
</dbReference>
<sequence>MKFDEGFTYDDVLLIPQRSFIDHRHEISLKTHLTRTIEMSLPFLSANMDTVTESAMAIALATEGGIGIIHRFMTIDEQVREVAKVKRNVGFVLSAPYTIRPDDTIEQILQQKTQTGIDCFVVTAKAGRVVGIISRRDYQFAPSPNTPVAKLMTPRKRLIVGNRKTTIQEAKKIFASQKIEKLPLVDRHGMLVGLITARSVKNFEKFPHSTKDAYGRYRVGAAVGVVDDYLDRTKALLTAGADVVMVDVAHGHNDVSLRAIKTIRKLYKDTEIIGGNVATPEGVADLIAAGVDAVKVGIGPGGLCTTRIVAGVGVPQLTAIMRASARAKKSGVPIIADGGTNYPGDITKALAGGASAIMLAGWFAGTDESPGGIILRKGMKYKIHRGSASFLATADRKLKFKQTTEDRLNSIVAEGIEALIPYKGKVADVIYQLSGALKSGMSYCNARTIKELWKNARFIRITDAGFRESKSHNVEEL</sequence>
<feature type="binding site" description="in other chain" evidence="6">
    <location>
        <position position="301"/>
    </location>
    <ligand>
        <name>K(+)</name>
        <dbReference type="ChEBI" id="CHEBI:29103"/>
        <note>ligand shared between two tetrameric partners</note>
    </ligand>
</feature>
<dbReference type="GO" id="GO:0003938">
    <property type="term" value="F:IMP dehydrogenase activity"/>
    <property type="evidence" value="ECO:0007669"/>
    <property type="project" value="InterPro"/>
</dbReference>
<dbReference type="GO" id="GO:0006183">
    <property type="term" value="P:GTP biosynthetic process"/>
    <property type="evidence" value="ECO:0007669"/>
    <property type="project" value="TreeGrafter"/>
</dbReference>
<feature type="binding site" description="in other chain" evidence="6">
    <location>
        <position position="304"/>
    </location>
    <ligand>
        <name>K(+)</name>
        <dbReference type="ChEBI" id="CHEBI:29103"/>
        <note>ligand shared between two tetrameric partners</note>
    </ligand>
</feature>
<dbReference type="PANTHER" id="PTHR11911">
    <property type="entry name" value="INOSINE-5-MONOPHOSPHATE DEHYDROGENASE RELATED"/>
    <property type="match status" value="1"/>
</dbReference>
<dbReference type="SMART" id="SM00116">
    <property type="entry name" value="CBS"/>
    <property type="match status" value="2"/>
</dbReference>
<evidence type="ECO:0000256" key="6">
    <source>
        <dbReference type="PIRSR" id="PIRSR000130-4"/>
    </source>
</evidence>
<evidence type="ECO:0000256" key="3">
    <source>
        <dbReference type="ARBA" id="ARBA00023002"/>
    </source>
</evidence>
<dbReference type="PROSITE" id="PS51371">
    <property type="entry name" value="CBS"/>
    <property type="match status" value="2"/>
</dbReference>
<keyword evidence="4 7" id="KW-0129">CBS domain</keyword>
<dbReference type="SUPFAM" id="SSF54631">
    <property type="entry name" value="CBS-domain pair"/>
    <property type="match status" value="1"/>
</dbReference>
<evidence type="ECO:0000256" key="4">
    <source>
        <dbReference type="ARBA" id="ARBA00023122"/>
    </source>
</evidence>
<dbReference type="InterPro" id="IPR001093">
    <property type="entry name" value="IMP_DH_GMPRt"/>
</dbReference>
<protein>
    <submittedName>
        <fullName evidence="10">IMP dehydrogenase</fullName>
    </submittedName>
</protein>
<feature type="binding site" evidence="5">
    <location>
        <begin position="297"/>
        <end position="299"/>
    </location>
    <ligand>
        <name>NAD(+)</name>
        <dbReference type="ChEBI" id="CHEBI:57540"/>
    </ligand>
</feature>
<dbReference type="EMBL" id="MHCJ01000006">
    <property type="protein sequence ID" value="OGY17851.1"/>
    <property type="molecule type" value="Genomic_DNA"/>
</dbReference>
<comment type="caution">
    <text evidence="10">The sequence shown here is derived from an EMBL/GenBank/DDBJ whole genome shotgun (WGS) entry which is preliminary data.</text>
</comment>
<evidence type="ECO:0000256" key="7">
    <source>
        <dbReference type="PROSITE-ProRule" id="PRU00703"/>
    </source>
</evidence>
<dbReference type="AlphaFoldDB" id="A0A1G1VR26"/>
<name>A0A1G1VR26_9BACT</name>
<proteinExistence type="inferred from homology"/>
<comment type="similarity">
    <text evidence="1 8">Belongs to the IMPDH/GMPR family.</text>
</comment>
<evidence type="ECO:0000256" key="2">
    <source>
        <dbReference type="ARBA" id="ARBA00022723"/>
    </source>
</evidence>
<evidence type="ECO:0000256" key="1">
    <source>
        <dbReference type="ARBA" id="ARBA00005502"/>
    </source>
</evidence>
<dbReference type="GO" id="GO:0046872">
    <property type="term" value="F:metal ion binding"/>
    <property type="evidence" value="ECO:0007669"/>
    <property type="project" value="UniProtKB-KW"/>
</dbReference>
<reference evidence="10 11" key="1">
    <citation type="journal article" date="2016" name="Nat. Commun.">
        <title>Thousands of microbial genomes shed light on interconnected biogeochemical processes in an aquifer system.</title>
        <authorList>
            <person name="Anantharaman K."/>
            <person name="Brown C.T."/>
            <person name="Hug L.A."/>
            <person name="Sharon I."/>
            <person name="Castelle C.J."/>
            <person name="Probst A.J."/>
            <person name="Thomas B.C."/>
            <person name="Singh A."/>
            <person name="Wilkins M.J."/>
            <person name="Karaoz U."/>
            <person name="Brodie E.L."/>
            <person name="Williams K.H."/>
            <person name="Hubbard S.S."/>
            <person name="Banfield J.F."/>
        </authorList>
    </citation>
    <scope>NUCLEOTIDE SEQUENCE [LARGE SCALE GENOMIC DNA]</scope>
</reference>
<organism evidence="10 11">
    <name type="scientific">Candidatus Chisholmbacteria bacterium RIFCSPHIGHO2_01_FULL_52_32</name>
    <dbReference type="NCBI Taxonomy" id="1797591"/>
    <lineage>
        <taxon>Bacteria</taxon>
        <taxon>Candidatus Chisholmiibacteriota</taxon>
    </lineage>
</organism>
<dbReference type="InterPro" id="IPR013785">
    <property type="entry name" value="Aldolase_TIM"/>
</dbReference>
<dbReference type="CDD" id="cd00381">
    <property type="entry name" value="IMPDH"/>
    <property type="match status" value="1"/>
</dbReference>
<keyword evidence="2" id="KW-0479">Metal-binding</keyword>
<dbReference type="InterPro" id="IPR005990">
    <property type="entry name" value="IMP_DH"/>
</dbReference>
<dbReference type="Gene3D" id="3.20.20.70">
    <property type="entry name" value="Aldolase class I"/>
    <property type="match status" value="1"/>
</dbReference>
<feature type="binding site" description="in other chain" evidence="6">
    <location>
        <position position="299"/>
    </location>
    <ligand>
        <name>K(+)</name>
        <dbReference type="ChEBI" id="CHEBI:29103"/>
        <note>ligand shared between two tetrameric partners</note>
    </ligand>
</feature>
<dbReference type="InterPro" id="IPR000644">
    <property type="entry name" value="CBS_dom"/>
</dbReference>
<dbReference type="Pfam" id="PF00571">
    <property type="entry name" value="CBS"/>
    <property type="match status" value="2"/>
</dbReference>
<dbReference type="SMART" id="SM01240">
    <property type="entry name" value="IMPDH"/>
    <property type="match status" value="1"/>
</dbReference>
<dbReference type="NCBIfam" id="TIGR01302">
    <property type="entry name" value="IMP_dehydrog"/>
    <property type="match status" value="1"/>
</dbReference>
<dbReference type="InterPro" id="IPR046342">
    <property type="entry name" value="CBS_dom_sf"/>
</dbReference>
<keyword evidence="3 8" id="KW-0560">Oxidoreductase</keyword>